<reference evidence="2 3" key="1">
    <citation type="submission" date="2017-02" db="EMBL/GenBank/DDBJ databases">
        <authorList>
            <person name="Peterson S.W."/>
        </authorList>
    </citation>
    <scope>NUCLEOTIDE SEQUENCE [LARGE SCALE GENOMIC DNA]</scope>
    <source>
        <strain evidence="2 3">DSM 21481</strain>
    </source>
</reference>
<evidence type="ECO:0000313" key="3">
    <source>
        <dbReference type="Proteomes" id="UP000189777"/>
    </source>
</evidence>
<feature type="compositionally biased region" description="Low complexity" evidence="1">
    <location>
        <begin position="50"/>
        <end position="69"/>
    </location>
</feature>
<dbReference type="EMBL" id="FUZQ01000006">
    <property type="protein sequence ID" value="SKC75741.1"/>
    <property type="molecule type" value="Genomic_DNA"/>
</dbReference>
<name>A0A1T5LIB6_9MICO</name>
<dbReference type="OrthoDB" id="4826749at2"/>
<sequence>MRHLPRRLAPIAVVGLLALGACSPGGTDAEFDDAGSTADAAPKSDDAATDDATAAADDGGTDASEGTAGVDFPDPEDVVADATFTVPGTEKDEVRIGVESIVVSGGTMELRLVVTPEYDDGGRAASVYDTFGEQMSVALIDRENLKEYQVLEADGGGRWYRTDPVYAKALPGQSVGYQSFFAAPEDDVTTVDVKLTDSWPVFEDVPLTFED</sequence>
<dbReference type="PROSITE" id="PS51257">
    <property type="entry name" value="PROKAR_LIPOPROTEIN"/>
    <property type="match status" value="1"/>
</dbReference>
<gene>
    <name evidence="2" type="ORF">SAMN04324258_3480</name>
</gene>
<dbReference type="AlphaFoldDB" id="A0A1T5LIB6"/>
<dbReference type="STRING" id="526729.SAMN04324258_3480"/>
<protein>
    <submittedName>
        <fullName evidence="2">Uncharacterized protein</fullName>
    </submittedName>
</protein>
<proteinExistence type="predicted"/>
<organism evidence="2 3">
    <name type="scientific">Krasilnikoviella flava</name>
    <dbReference type="NCBI Taxonomy" id="526729"/>
    <lineage>
        <taxon>Bacteria</taxon>
        <taxon>Bacillati</taxon>
        <taxon>Actinomycetota</taxon>
        <taxon>Actinomycetes</taxon>
        <taxon>Micrococcales</taxon>
        <taxon>Promicromonosporaceae</taxon>
        <taxon>Krasilnikoviella</taxon>
    </lineage>
</organism>
<dbReference type="Proteomes" id="UP000189777">
    <property type="component" value="Unassembled WGS sequence"/>
</dbReference>
<accession>A0A1T5LIB6</accession>
<dbReference type="RefSeq" id="WP_079575795.1">
    <property type="nucleotide sequence ID" value="NZ_FUZQ01000006.1"/>
</dbReference>
<evidence type="ECO:0000313" key="2">
    <source>
        <dbReference type="EMBL" id="SKC75741.1"/>
    </source>
</evidence>
<evidence type="ECO:0000256" key="1">
    <source>
        <dbReference type="SAM" id="MobiDB-lite"/>
    </source>
</evidence>
<keyword evidence="3" id="KW-1185">Reference proteome</keyword>
<feature type="region of interest" description="Disordered" evidence="1">
    <location>
        <begin position="27"/>
        <end position="75"/>
    </location>
</feature>